<reference evidence="8" key="1">
    <citation type="journal article" date="2014" name="Front. Microbiol.">
        <title>High frequency of phylogenetically diverse reductive dehalogenase-homologous genes in deep subseafloor sedimentary metagenomes.</title>
        <authorList>
            <person name="Kawai M."/>
            <person name="Futagami T."/>
            <person name="Toyoda A."/>
            <person name="Takaki Y."/>
            <person name="Nishi S."/>
            <person name="Hori S."/>
            <person name="Arai W."/>
            <person name="Tsubouchi T."/>
            <person name="Morono Y."/>
            <person name="Uchiyama I."/>
            <person name="Ito T."/>
            <person name="Fujiyama A."/>
            <person name="Inagaki F."/>
            <person name="Takami H."/>
        </authorList>
    </citation>
    <scope>NUCLEOTIDE SEQUENCE</scope>
    <source>
        <strain evidence="8">Expedition CK06-06</strain>
    </source>
</reference>
<dbReference type="InterPro" id="IPR017562">
    <property type="entry name" value="Cyt_c_biogenesis_CcsA"/>
</dbReference>
<dbReference type="PANTHER" id="PTHR30071:SF1">
    <property type="entry name" value="CYTOCHROME B_B6 PROTEIN-RELATED"/>
    <property type="match status" value="1"/>
</dbReference>
<proteinExistence type="predicted"/>
<evidence type="ECO:0000256" key="1">
    <source>
        <dbReference type="ARBA" id="ARBA00004141"/>
    </source>
</evidence>
<feature type="transmembrane region" description="Helical" evidence="6">
    <location>
        <begin position="182"/>
        <end position="205"/>
    </location>
</feature>
<dbReference type="PANTHER" id="PTHR30071">
    <property type="entry name" value="HEME EXPORTER PROTEIN C"/>
    <property type="match status" value="1"/>
</dbReference>
<evidence type="ECO:0000256" key="2">
    <source>
        <dbReference type="ARBA" id="ARBA00022692"/>
    </source>
</evidence>
<dbReference type="InterPro" id="IPR002541">
    <property type="entry name" value="Cyt_c_assembly"/>
</dbReference>
<evidence type="ECO:0000256" key="5">
    <source>
        <dbReference type="ARBA" id="ARBA00023136"/>
    </source>
</evidence>
<dbReference type="GO" id="GO:0017004">
    <property type="term" value="P:cytochrome complex assembly"/>
    <property type="evidence" value="ECO:0007669"/>
    <property type="project" value="UniProtKB-KW"/>
</dbReference>
<name>X1U7K8_9ZZZZ</name>
<dbReference type="GO" id="GO:0020037">
    <property type="term" value="F:heme binding"/>
    <property type="evidence" value="ECO:0007669"/>
    <property type="project" value="InterPro"/>
</dbReference>
<keyword evidence="4 6" id="KW-1133">Transmembrane helix</keyword>
<dbReference type="EMBL" id="BARW01018173">
    <property type="protein sequence ID" value="GAI95840.1"/>
    <property type="molecule type" value="Genomic_DNA"/>
</dbReference>
<comment type="caution">
    <text evidence="8">The sequence shown here is derived from an EMBL/GenBank/DDBJ whole genome shotgun (WGS) entry which is preliminary data.</text>
</comment>
<evidence type="ECO:0000256" key="3">
    <source>
        <dbReference type="ARBA" id="ARBA00022748"/>
    </source>
</evidence>
<organism evidence="8">
    <name type="scientific">marine sediment metagenome</name>
    <dbReference type="NCBI Taxonomy" id="412755"/>
    <lineage>
        <taxon>unclassified sequences</taxon>
        <taxon>metagenomes</taxon>
        <taxon>ecological metagenomes</taxon>
    </lineage>
</organism>
<dbReference type="InterPro" id="IPR045062">
    <property type="entry name" value="Cyt_c_biogenesis_CcsA/CcmC"/>
</dbReference>
<keyword evidence="3" id="KW-0201">Cytochrome c-type biogenesis</keyword>
<dbReference type="Pfam" id="PF01578">
    <property type="entry name" value="Cytochrom_C_asm"/>
    <property type="match status" value="1"/>
</dbReference>
<dbReference type="NCBIfam" id="TIGR03144">
    <property type="entry name" value="cytochr_II_ccsB"/>
    <property type="match status" value="1"/>
</dbReference>
<evidence type="ECO:0000313" key="8">
    <source>
        <dbReference type="EMBL" id="GAI95840.1"/>
    </source>
</evidence>
<sequence>MSDIFIISIVTFIYFAAAFTYLISFIFRKKPVAVMALVLTAFGITAQTAAIIIRWVLSYQLGIGHAPLSNFYESIVFFSWSIIFVYLIMGKRYKSSLIGVLANFFAFILLAYASLSGDINSQIQPLIPALQSNWLISHVISCFLAYACFAISFGTSTLYLIKRRFKRNPVDILPESKFLDEVTYKMISIGFVLLTLGIITGAAWADHAWGRYWGWDPKETWSLITWLIYASFLHARLARGWKGIRMSLISIFGFVAVIFTYLGVN</sequence>
<feature type="transmembrane region" description="Helical" evidence="6">
    <location>
        <begin position="244"/>
        <end position="264"/>
    </location>
</feature>
<protein>
    <recommendedName>
        <fullName evidence="7">Cytochrome c assembly protein domain-containing protein</fullName>
    </recommendedName>
</protein>
<feature type="transmembrane region" description="Helical" evidence="6">
    <location>
        <begin position="135"/>
        <end position="161"/>
    </location>
</feature>
<dbReference type="AlphaFoldDB" id="X1U7K8"/>
<feature type="transmembrane region" description="Helical" evidence="6">
    <location>
        <begin position="96"/>
        <end position="115"/>
    </location>
</feature>
<feature type="transmembrane region" description="Helical" evidence="6">
    <location>
        <begin position="69"/>
        <end position="89"/>
    </location>
</feature>
<comment type="subcellular location">
    <subcellularLocation>
        <location evidence="1">Membrane</location>
        <topology evidence="1">Multi-pass membrane protein</topology>
    </subcellularLocation>
</comment>
<keyword evidence="2 6" id="KW-0812">Transmembrane</keyword>
<evidence type="ECO:0000256" key="4">
    <source>
        <dbReference type="ARBA" id="ARBA00022989"/>
    </source>
</evidence>
<gene>
    <name evidence="8" type="ORF">S12H4_31174</name>
</gene>
<dbReference type="GO" id="GO:0005886">
    <property type="term" value="C:plasma membrane"/>
    <property type="evidence" value="ECO:0007669"/>
    <property type="project" value="TreeGrafter"/>
</dbReference>
<keyword evidence="5 6" id="KW-0472">Membrane</keyword>
<feature type="transmembrane region" description="Helical" evidence="6">
    <location>
        <begin position="34"/>
        <end position="57"/>
    </location>
</feature>
<feature type="domain" description="Cytochrome c assembly protein" evidence="7">
    <location>
        <begin position="68"/>
        <end position="265"/>
    </location>
</feature>
<feature type="transmembrane region" description="Helical" evidence="6">
    <location>
        <begin position="6"/>
        <end position="27"/>
    </location>
</feature>
<accession>X1U7K8</accession>
<feature type="transmembrane region" description="Helical" evidence="6">
    <location>
        <begin position="220"/>
        <end position="237"/>
    </location>
</feature>
<evidence type="ECO:0000259" key="7">
    <source>
        <dbReference type="Pfam" id="PF01578"/>
    </source>
</evidence>
<evidence type="ECO:0000256" key="6">
    <source>
        <dbReference type="SAM" id="Phobius"/>
    </source>
</evidence>
<feature type="non-terminal residue" evidence="8">
    <location>
        <position position="265"/>
    </location>
</feature>